<name>A0ABN0HS17_RHILU</name>
<comment type="caution">
    <text evidence="1">The sequence shown here is derived from an EMBL/GenBank/DDBJ whole genome shotgun (WGS) entry which is preliminary data.</text>
</comment>
<reference evidence="1 2" key="1">
    <citation type="journal article" date="2013" name="Genome Announc.">
        <title>Genome Sequence of Rhizobium lupini HPC(L) Isolated from Saline Desert Soil, Kutch (Gujarat).</title>
        <authorList>
            <person name="Agarwal L."/>
            <person name="Purohit H.J."/>
        </authorList>
    </citation>
    <scope>NUCLEOTIDE SEQUENCE [LARGE SCALE GENOMIC DNA]</scope>
    <source>
        <strain evidence="2">HPC(L)</strain>
    </source>
</reference>
<gene>
    <name evidence="1" type="ORF">C241_00250</name>
</gene>
<dbReference type="EMBL" id="AMQQ01000001">
    <property type="protein sequence ID" value="EKJ97508.1"/>
    <property type="molecule type" value="Genomic_DNA"/>
</dbReference>
<sequence>MQRRRSGRRRTDRTCLRLLFRRCCRTSALSAFQFLEAELIVFLRLADRFLHLQKLEAHFLDTAVELPDLFFKLLNPIGFIGLNPDDRGLLLRIDRAEATPRTEQRTRNGCAAQAGAGCKPQHSRHDKFLHLIRPALTDLHRNSASRIFSISTEKAT</sequence>
<evidence type="ECO:0000313" key="1">
    <source>
        <dbReference type="EMBL" id="EKJ97508.1"/>
    </source>
</evidence>
<evidence type="ECO:0000313" key="2">
    <source>
        <dbReference type="Proteomes" id="UP000017668"/>
    </source>
</evidence>
<dbReference type="Proteomes" id="UP000017668">
    <property type="component" value="Unassembled WGS sequence"/>
</dbReference>
<keyword evidence="2" id="KW-1185">Reference proteome</keyword>
<accession>A0ABN0HS17</accession>
<protein>
    <submittedName>
        <fullName evidence="1">Uncharacterized protein</fullName>
    </submittedName>
</protein>
<organism evidence="1 2">
    <name type="scientific">Bradyrhizobium lupini HPC(L)</name>
    <dbReference type="NCBI Taxonomy" id="1229491"/>
    <lineage>
        <taxon>Bacteria</taxon>
        <taxon>Pseudomonadati</taxon>
        <taxon>Pseudomonadota</taxon>
        <taxon>Alphaproteobacteria</taxon>
        <taxon>Hyphomicrobiales</taxon>
        <taxon>Nitrobacteraceae</taxon>
        <taxon>Bradyrhizobium</taxon>
    </lineage>
</organism>
<proteinExistence type="predicted"/>